<dbReference type="Proteomes" id="UP000269721">
    <property type="component" value="Unassembled WGS sequence"/>
</dbReference>
<evidence type="ECO:0000313" key="1">
    <source>
        <dbReference type="EMBL" id="RKO91673.1"/>
    </source>
</evidence>
<protein>
    <submittedName>
        <fullName evidence="1">Uncharacterized protein</fullName>
    </submittedName>
</protein>
<dbReference type="AlphaFoldDB" id="A0A4P9WIG3"/>
<evidence type="ECO:0000313" key="2">
    <source>
        <dbReference type="Proteomes" id="UP000269721"/>
    </source>
</evidence>
<keyword evidence="2" id="KW-1185">Reference proteome</keyword>
<dbReference type="EMBL" id="KZ994957">
    <property type="protein sequence ID" value="RKO91673.1"/>
    <property type="molecule type" value="Genomic_DNA"/>
</dbReference>
<name>A0A4P9WIG3_9FUNG</name>
<accession>A0A4P9WIG3</accession>
<reference evidence="2" key="1">
    <citation type="journal article" date="2018" name="Nat. Microbiol.">
        <title>Leveraging single-cell genomics to expand the fungal tree of life.</title>
        <authorList>
            <person name="Ahrendt S.R."/>
            <person name="Quandt C.A."/>
            <person name="Ciobanu D."/>
            <person name="Clum A."/>
            <person name="Salamov A."/>
            <person name="Andreopoulos B."/>
            <person name="Cheng J.F."/>
            <person name="Woyke T."/>
            <person name="Pelin A."/>
            <person name="Henrissat B."/>
            <person name="Reynolds N.K."/>
            <person name="Benny G.L."/>
            <person name="Smith M.E."/>
            <person name="James T.Y."/>
            <person name="Grigoriev I.V."/>
        </authorList>
    </citation>
    <scope>NUCLEOTIDE SEQUENCE [LARGE SCALE GENOMIC DNA]</scope>
</reference>
<gene>
    <name evidence="1" type="ORF">BDK51DRAFT_33725</name>
</gene>
<sequence length="598" mass="65594">MPQFVLGGEGKQQGEQERKANDAFLDKTFDNTNVPVWQLGDMASAMEAMLEPQVVSTINIAQSAEVPLAVHRRLPWLTPSAASASFGYVIGTIAASGIPPDRLPATIWGFPKGLATMTLTGHGGRSYAVTSHFGLLVLAPDLTYYVLDPHTSPQPQPFAQWLGHISNIGTITLCGLLALSPGSLCQISSGPLDASTKSLFTTNVQALLDAEFAAEAAFLTVNPPSPPAINARTLAAFQINPMASTFRLFPPWLCPHLQLLVVHLNATFGELYARDDKRKRPGDPSKTYKATRYKENHDVVCLQNHPAVVASLPPGNNDRGCIFTLEDYEKYHQLTTSIPGSNDVLVPEALSQLPNTLLGGRTQGDSHYMLCKSGGNKDLTPRWPRSPTEILNLYNAKMKTPVFSAFKIDRKPLGNPDDLCVIRGSQPSGNTKPNQFVENPLHIESKGRLKPPSAAQWEVATQFVDTSIINQDSTVGGTWDKGHMPKINRKGAWFQMDQMLAAVAKTNEINLFLVDSNIKMASFQVESEELLIPDESWAVVCNPDSQSSIGFCPVTPVSNCQRTPEEQQWSTQLATKAKNYFFPNNPRKKWDSWVNSMK</sequence>
<dbReference type="OrthoDB" id="2185090at2759"/>
<organism evidence="1 2">
    <name type="scientific">Blyttiomyces helicus</name>
    <dbReference type="NCBI Taxonomy" id="388810"/>
    <lineage>
        <taxon>Eukaryota</taxon>
        <taxon>Fungi</taxon>
        <taxon>Fungi incertae sedis</taxon>
        <taxon>Chytridiomycota</taxon>
        <taxon>Chytridiomycota incertae sedis</taxon>
        <taxon>Chytridiomycetes</taxon>
        <taxon>Chytridiomycetes incertae sedis</taxon>
        <taxon>Blyttiomyces</taxon>
    </lineage>
</organism>
<proteinExistence type="predicted"/>